<name>A0AAD7UF60_9STRA</name>
<comment type="caution">
    <text evidence="3">The sequence shown here is derived from an EMBL/GenBank/DDBJ whole genome shotgun (WGS) entry which is preliminary data.</text>
</comment>
<feature type="transmembrane region" description="Helical" evidence="1">
    <location>
        <begin position="218"/>
        <end position="239"/>
    </location>
</feature>
<protein>
    <recommendedName>
        <fullName evidence="2">SET domain-containing protein</fullName>
    </recommendedName>
</protein>
<proteinExistence type="predicted"/>
<keyword evidence="1" id="KW-0812">Transmembrane</keyword>
<feature type="domain" description="SET" evidence="2">
    <location>
        <begin position="57"/>
        <end position="173"/>
    </location>
</feature>
<feature type="transmembrane region" description="Helical" evidence="1">
    <location>
        <begin position="6"/>
        <end position="24"/>
    </location>
</feature>
<dbReference type="PROSITE" id="PS50280">
    <property type="entry name" value="SET"/>
    <property type="match status" value="1"/>
</dbReference>
<dbReference type="InterPro" id="IPR001214">
    <property type="entry name" value="SET_dom"/>
</dbReference>
<sequence>MIWPSIIIIIIIDVAIGLQFSPFFNNRRVRVDVYEGRVAVQWDVRYFRETAPSLEPASIEVRATGDGRGRGAFATQAIPKGTFLGSYEGDILGSSDLLDRYATSDPEYVIRVDANCFLDGRAARRKSSFTPALMNHATAANVVRYCSSRRPPVVDFFADAEIPEGDELCFDYGDAFWRGRAHSMIDLQWFDPDSPENEGVVMEFLKRKYKQQPETFEAAYVAVVLSFLVFLSQLVVRWYKYHVWMPPLDF</sequence>
<dbReference type="SUPFAM" id="SSF82199">
    <property type="entry name" value="SET domain"/>
    <property type="match status" value="1"/>
</dbReference>
<dbReference type="EMBL" id="JAQMWT010000334">
    <property type="protein sequence ID" value="KAJ8604366.1"/>
    <property type="molecule type" value="Genomic_DNA"/>
</dbReference>
<gene>
    <name evidence="3" type="ORF">CTAYLR_002562</name>
</gene>
<organism evidence="3 4">
    <name type="scientific">Chrysophaeum taylorii</name>
    <dbReference type="NCBI Taxonomy" id="2483200"/>
    <lineage>
        <taxon>Eukaryota</taxon>
        <taxon>Sar</taxon>
        <taxon>Stramenopiles</taxon>
        <taxon>Ochrophyta</taxon>
        <taxon>Pelagophyceae</taxon>
        <taxon>Pelagomonadales</taxon>
        <taxon>Pelagomonadaceae</taxon>
        <taxon>Chrysophaeum</taxon>
    </lineage>
</organism>
<dbReference type="Pfam" id="PF00856">
    <property type="entry name" value="SET"/>
    <property type="match status" value="1"/>
</dbReference>
<accession>A0AAD7UF60</accession>
<dbReference type="Gene3D" id="2.170.270.10">
    <property type="entry name" value="SET domain"/>
    <property type="match status" value="1"/>
</dbReference>
<dbReference type="Proteomes" id="UP001230188">
    <property type="component" value="Unassembled WGS sequence"/>
</dbReference>
<keyword evidence="4" id="KW-1185">Reference proteome</keyword>
<evidence type="ECO:0000313" key="3">
    <source>
        <dbReference type="EMBL" id="KAJ8604366.1"/>
    </source>
</evidence>
<keyword evidence="1" id="KW-1133">Transmembrane helix</keyword>
<evidence type="ECO:0000259" key="2">
    <source>
        <dbReference type="PROSITE" id="PS50280"/>
    </source>
</evidence>
<keyword evidence="1" id="KW-0472">Membrane</keyword>
<dbReference type="InterPro" id="IPR046341">
    <property type="entry name" value="SET_dom_sf"/>
</dbReference>
<evidence type="ECO:0000256" key="1">
    <source>
        <dbReference type="SAM" id="Phobius"/>
    </source>
</evidence>
<dbReference type="AlphaFoldDB" id="A0AAD7UF60"/>
<dbReference type="SMART" id="SM00317">
    <property type="entry name" value="SET"/>
    <property type="match status" value="1"/>
</dbReference>
<evidence type="ECO:0000313" key="4">
    <source>
        <dbReference type="Proteomes" id="UP001230188"/>
    </source>
</evidence>
<reference evidence="3" key="1">
    <citation type="submission" date="2023-01" db="EMBL/GenBank/DDBJ databases">
        <title>Metagenome sequencing of chrysophaentin producing Chrysophaeum taylorii.</title>
        <authorList>
            <person name="Davison J."/>
            <person name="Bewley C."/>
        </authorList>
    </citation>
    <scope>NUCLEOTIDE SEQUENCE</scope>
    <source>
        <strain evidence="3">NIES-1699</strain>
    </source>
</reference>